<dbReference type="AlphaFoldDB" id="A0A699UMK8"/>
<feature type="non-terminal residue" evidence="1">
    <location>
        <position position="157"/>
    </location>
</feature>
<organism evidence="1">
    <name type="scientific">Tanacetum cinerariifolium</name>
    <name type="common">Dalmatian daisy</name>
    <name type="synonym">Chrysanthemum cinerariifolium</name>
    <dbReference type="NCBI Taxonomy" id="118510"/>
    <lineage>
        <taxon>Eukaryota</taxon>
        <taxon>Viridiplantae</taxon>
        <taxon>Streptophyta</taxon>
        <taxon>Embryophyta</taxon>
        <taxon>Tracheophyta</taxon>
        <taxon>Spermatophyta</taxon>
        <taxon>Magnoliopsida</taxon>
        <taxon>eudicotyledons</taxon>
        <taxon>Gunneridae</taxon>
        <taxon>Pentapetalae</taxon>
        <taxon>asterids</taxon>
        <taxon>campanulids</taxon>
        <taxon>Asterales</taxon>
        <taxon>Asteraceae</taxon>
        <taxon>Asteroideae</taxon>
        <taxon>Anthemideae</taxon>
        <taxon>Anthemidinae</taxon>
        <taxon>Tanacetum</taxon>
    </lineage>
</organism>
<name>A0A699UMK8_TANCI</name>
<reference evidence="1" key="1">
    <citation type="journal article" date="2019" name="Sci. Rep.">
        <title>Draft genome of Tanacetum cinerariifolium, the natural source of mosquito coil.</title>
        <authorList>
            <person name="Yamashiro T."/>
            <person name="Shiraishi A."/>
            <person name="Satake H."/>
            <person name="Nakayama K."/>
        </authorList>
    </citation>
    <scope>NUCLEOTIDE SEQUENCE</scope>
</reference>
<gene>
    <name evidence="1" type="ORF">Tci_894850</name>
</gene>
<accession>A0A699UMK8</accession>
<proteinExistence type="predicted"/>
<dbReference type="EMBL" id="BKCJ011340656">
    <property type="protein sequence ID" value="GFD22881.1"/>
    <property type="molecule type" value="Genomic_DNA"/>
</dbReference>
<evidence type="ECO:0000313" key="1">
    <source>
        <dbReference type="EMBL" id="GFD22881.1"/>
    </source>
</evidence>
<protein>
    <submittedName>
        <fullName evidence="1">Uncharacterized protein</fullName>
    </submittedName>
</protein>
<comment type="caution">
    <text evidence="1">The sequence shown here is derived from an EMBL/GenBank/DDBJ whole genome shotgun (WGS) entry which is preliminary data.</text>
</comment>
<sequence length="157" mass="16368">MIAYFCPRNQKFADNSRALLSGLGVAAPALAQTPVFVQWPLSRANTDSTAVRSANITPGTTTFKHYVLSSGQPVTISTGTTASYAPYSRLYGQVFGWNASGGGWSSTAPATGPGSSVKRGNYEEFSFTAGAAAQVDSLIFTSSVLSSANGYLALTYS</sequence>